<dbReference type="SMART" id="SM00422">
    <property type="entry name" value="HTH_MERR"/>
    <property type="match status" value="1"/>
</dbReference>
<feature type="domain" description="HTH merR-type" evidence="5">
    <location>
        <begin position="1"/>
        <end position="68"/>
    </location>
</feature>
<keyword evidence="1" id="KW-0678">Repressor</keyword>
<dbReference type="InterPro" id="IPR000551">
    <property type="entry name" value="MerR-type_HTH_dom"/>
</dbReference>
<dbReference type="EMBL" id="JAVALS010000005">
    <property type="protein sequence ID" value="MDP5227432.1"/>
    <property type="molecule type" value="Genomic_DNA"/>
</dbReference>
<dbReference type="PANTHER" id="PTHR30204">
    <property type="entry name" value="REDOX-CYCLING DRUG-SENSING TRANSCRIPTIONAL ACTIVATOR SOXR"/>
    <property type="match status" value="1"/>
</dbReference>
<dbReference type="Pfam" id="PF13411">
    <property type="entry name" value="MerR_1"/>
    <property type="match status" value="1"/>
</dbReference>
<organism evidence="6 7">
    <name type="scientific">Arthrobacter horti</name>
    <dbReference type="NCBI Taxonomy" id="3068273"/>
    <lineage>
        <taxon>Bacteria</taxon>
        <taxon>Bacillati</taxon>
        <taxon>Actinomycetota</taxon>
        <taxon>Actinomycetes</taxon>
        <taxon>Micrococcales</taxon>
        <taxon>Micrococcaceae</taxon>
        <taxon>Arthrobacter</taxon>
    </lineage>
</organism>
<accession>A0ABT9IPC4</accession>
<protein>
    <submittedName>
        <fullName evidence="6">Helix-turn-helix domain-containing protein</fullName>
    </submittedName>
</protein>
<proteinExistence type="predicted"/>
<dbReference type="Gene3D" id="1.10.1660.10">
    <property type="match status" value="1"/>
</dbReference>
<evidence type="ECO:0000256" key="1">
    <source>
        <dbReference type="ARBA" id="ARBA00022491"/>
    </source>
</evidence>
<evidence type="ECO:0000256" key="2">
    <source>
        <dbReference type="ARBA" id="ARBA00023015"/>
    </source>
</evidence>
<dbReference type="CDD" id="cd00592">
    <property type="entry name" value="HTH_MerR-like"/>
    <property type="match status" value="1"/>
</dbReference>
<keyword evidence="3" id="KW-0238">DNA-binding</keyword>
<dbReference type="PANTHER" id="PTHR30204:SF69">
    <property type="entry name" value="MERR-FAMILY TRANSCRIPTIONAL REGULATOR"/>
    <property type="match status" value="1"/>
</dbReference>
<comment type="caution">
    <text evidence="6">The sequence shown here is derived from an EMBL/GenBank/DDBJ whole genome shotgun (WGS) entry which is preliminary data.</text>
</comment>
<keyword evidence="2" id="KW-0805">Transcription regulation</keyword>
<dbReference type="PROSITE" id="PS50937">
    <property type="entry name" value="HTH_MERR_2"/>
    <property type="match status" value="1"/>
</dbReference>
<keyword evidence="7" id="KW-1185">Reference proteome</keyword>
<sequence>MRISRAAELAGVPTHVLRHWEDELLLRPERRAGNQRDYTRDQVDQAVIIRRLRLAGVGIPTLRQLLAAPAAERGAILAAVAERLEREATQAHSAAQFLRHTMSCSHAVIEECPQCRRYAQDGPGER</sequence>
<evidence type="ECO:0000256" key="4">
    <source>
        <dbReference type="ARBA" id="ARBA00023163"/>
    </source>
</evidence>
<evidence type="ECO:0000259" key="5">
    <source>
        <dbReference type="PROSITE" id="PS50937"/>
    </source>
</evidence>
<dbReference type="Proteomes" id="UP001232725">
    <property type="component" value="Unassembled WGS sequence"/>
</dbReference>
<evidence type="ECO:0000256" key="3">
    <source>
        <dbReference type="ARBA" id="ARBA00023125"/>
    </source>
</evidence>
<keyword evidence="4" id="KW-0804">Transcription</keyword>
<gene>
    <name evidence="6" type="ORF">Q9R02_09740</name>
</gene>
<evidence type="ECO:0000313" key="6">
    <source>
        <dbReference type="EMBL" id="MDP5227432.1"/>
    </source>
</evidence>
<name>A0ABT9IPC4_9MICC</name>
<dbReference type="InterPro" id="IPR009061">
    <property type="entry name" value="DNA-bd_dom_put_sf"/>
</dbReference>
<dbReference type="InterPro" id="IPR047057">
    <property type="entry name" value="MerR_fam"/>
</dbReference>
<dbReference type="SUPFAM" id="SSF46955">
    <property type="entry name" value="Putative DNA-binding domain"/>
    <property type="match status" value="1"/>
</dbReference>
<reference evidence="6 7" key="1">
    <citation type="submission" date="2023-08" db="EMBL/GenBank/DDBJ databases">
        <title>Arthrobacter horti sp. nov., isolated from forest soil.</title>
        <authorList>
            <person name="Park M."/>
        </authorList>
    </citation>
    <scope>NUCLEOTIDE SEQUENCE [LARGE SCALE GENOMIC DNA]</scope>
    <source>
        <strain evidence="6 7">YJM1</strain>
    </source>
</reference>
<evidence type="ECO:0000313" key="7">
    <source>
        <dbReference type="Proteomes" id="UP001232725"/>
    </source>
</evidence>
<dbReference type="RefSeq" id="WP_305996478.1">
    <property type="nucleotide sequence ID" value="NZ_JAVALS010000005.1"/>
</dbReference>